<dbReference type="GO" id="GO:0004222">
    <property type="term" value="F:metalloendopeptidase activity"/>
    <property type="evidence" value="ECO:0007669"/>
    <property type="project" value="TreeGrafter"/>
</dbReference>
<proteinExistence type="predicted"/>
<evidence type="ECO:0000313" key="3">
    <source>
        <dbReference type="Proteomes" id="UP000261231"/>
    </source>
</evidence>
<dbReference type="PANTHER" id="PTHR21666:SF270">
    <property type="entry name" value="MUREIN HYDROLASE ACTIVATOR ENVC"/>
    <property type="match status" value="1"/>
</dbReference>
<protein>
    <submittedName>
        <fullName evidence="2">M23 family peptidase</fullName>
    </submittedName>
</protein>
<dbReference type="Pfam" id="PF01551">
    <property type="entry name" value="Peptidase_M23"/>
    <property type="match status" value="1"/>
</dbReference>
<feature type="domain" description="M23ase beta-sheet core" evidence="1">
    <location>
        <begin position="27"/>
        <end position="121"/>
    </location>
</feature>
<sequence length="127" mass="12869">MIWPVGSSSITSYFGYRSSPTAGASSYHRGLDIGASAGSSIWAAASGTVTTASYNSAMGNYIVISHGNGVCTVYEHCSALYVSAGQSVSQGETIAAVGSTGISTGAHLHFGVTVGGDYVNPLYYVSP</sequence>
<dbReference type="InterPro" id="IPR050570">
    <property type="entry name" value="Cell_wall_metabolism_enzyme"/>
</dbReference>
<dbReference type="InterPro" id="IPR016047">
    <property type="entry name" value="M23ase_b-sheet_dom"/>
</dbReference>
<comment type="caution">
    <text evidence="2">The sequence shown here is derived from an EMBL/GenBank/DDBJ whole genome shotgun (WGS) entry which is preliminary data.</text>
</comment>
<gene>
    <name evidence="2" type="ORF">DW747_12375</name>
</gene>
<dbReference type="SUPFAM" id="SSF51261">
    <property type="entry name" value="Duplicated hybrid motif"/>
    <property type="match status" value="1"/>
</dbReference>
<name>A0A3E2XK13_9FIRM</name>
<dbReference type="Proteomes" id="UP000261231">
    <property type="component" value="Unassembled WGS sequence"/>
</dbReference>
<dbReference type="CDD" id="cd12797">
    <property type="entry name" value="M23_peptidase"/>
    <property type="match status" value="1"/>
</dbReference>
<evidence type="ECO:0000259" key="1">
    <source>
        <dbReference type="Pfam" id="PF01551"/>
    </source>
</evidence>
<dbReference type="Gene3D" id="2.70.70.10">
    <property type="entry name" value="Glucose Permease (Domain IIA)"/>
    <property type="match status" value="1"/>
</dbReference>
<dbReference type="OrthoDB" id="9809488at2"/>
<evidence type="ECO:0000313" key="2">
    <source>
        <dbReference type="EMBL" id="RGC44898.1"/>
    </source>
</evidence>
<reference evidence="2 3" key="1">
    <citation type="submission" date="2018-08" db="EMBL/GenBank/DDBJ databases">
        <title>A genome reference for cultivated species of the human gut microbiota.</title>
        <authorList>
            <person name="Zou Y."/>
            <person name="Xue W."/>
            <person name="Luo G."/>
        </authorList>
    </citation>
    <scope>NUCLEOTIDE SEQUENCE [LARGE SCALE GENOMIC DNA]</scope>
    <source>
        <strain evidence="2 3">AM28-39</strain>
    </source>
</reference>
<keyword evidence="3" id="KW-1185">Reference proteome</keyword>
<dbReference type="AlphaFoldDB" id="A0A3E2XK13"/>
<accession>A0A3E2XK13</accession>
<dbReference type="InterPro" id="IPR011055">
    <property type="entry name" value="Dup_hybrid_motif"/>
</dbReference>
<organism evidence="2 3">
    <name type="scientific">Coprococcus catus</name>
    <dbReference type="NCBI Taxonomy" id="116085"/>
    <lineage>
        <taxon>Bacteria</taxon>
        <taxon>Bacillati</taxon>
        <taxon>Bacillota</taxon>
        <taxon>Clostridia</taxon>
        <taxon>Lachnospirales</taxon>
        <taxon>Lachnospiraceae</taxon>
        <taxon>Coprococcus</taxon>
    </lineage>
</organism>
<dbReference type="EMBL" id="QVFD01000013">
    <property type="protein sequence ID" value="RGC44898.1"/>
    <property type="molecule type" value="Genomic_DNA"/>
</dbReference>
<dbReference type="PANTHER" id="PTHR21666">
    <property type="entry name" value="PEPTIDASE-RELATED"/>
    <property type="match status" value="1"/>
</dbReference>